<evidence type="ECO:0000259" key="4">
    <source>
        <dbReference type="Pfam" id="PF01494"/>
    </source>
</evidence>
<dbReference type="Gene3D" id="3.50.50.60">
    <property type="entry name" value="FAD/NAD(P)-binding domain"/>
    <property type="match status" value="2"/>
</dbReference>
<dbReference type="EMBL" id="LR589098">
    <property type="protein sequence ID" value="VTP00012.1"/>
    <property type="molecule type" value="Genomic_DNA"/>
</dbReference>
<sequence length="512" mass="55185">MVSDVVIVGGGPVGLMLACELSLAGVRPVVLERLAQPPDETRANGLVGQVVRMLDRRGLYQRLTGDSEIPRPAPTFFFGALPLDLAALDDNPFYLLPVPQPRIQQVLDERAAELGVEIRRGHELTGLSERADEVIIDVNGPEGRYEMRCRYVVGADGGHSTTRQLAGIGFPGATNDDVVARTVEGAVPADLIDNATGGLNVPGHGHIPPFISQRTDTGLFAFGNLPSRPPLLFTVEWTAGGVDETVPFTLGEFRESVRRVLGVDLPLQPPAHRLTRTTGVNTRLAERFSDNRVLLVGDAAHVQFVLGGPGLNLGLQDAINVGWKLAASIRGWAPRRLLDTYHAERWPAARRAALHTQAQLALLAPGAEVAALRELFAEFLDDAHNVAHIANLMTGADVRYEMGAAGAHPLVGRCAPDLVLDTGHGTLRLAELTRTARPLLLDLTEDACYASEVDAWRDRVDTVTGSTRDSDACALLLRPDCYVAWATDTARPDRALRESLRAALTTWFGAVA</sequence>
<evidence type="ECO:0000256" key="2">
    <source>
        <dbReference type="ARBA" id="ARBA00022630"/>
    </source>
</evidence>
<dbReference type="RefSeq" id="WP_204804874.1">
    <property type="nucleotide sequence ID" value="NZ_CAJMWM010000001.1"/>
</dbReference>
<comment type="cofactor">
    <cofactor evidence="1">
        <name>FAD</name>
        <dbReference type="ChEBI" id="CHEBI:57692"/>
    </cofactor>
</comment>
<evidence type="ECO:0000313" key="5">
    <source>
        <dbReference type="EMBL" id="VTP00012.1"/>
    </source>
</evidence>
<accession>A0A653ETG8</accession>
<reference evidence="5" key="1">
    <citation type="submission" date="2019-05" db="EMBL/GenBank/DDBJ databases">
        <authorList>
            <person name="Naeem R."/>
            <person name="Antony C."/>
            <person name="Guan Q."/>
        </authorList>
    </citation>
    <scope>NUCLEOTIDE SEQUENCE</scope>
    <source>
        <strain evidence="5">2</strain>
    </source>
</reference>
<evidence type="ECO:0000256" key="3">
    <source>
        <dbReference type="ARBA" id="ARBA00022827"/>
    </source>
</evidence>
<dbReference type="GO" id="GO:0016709">
    <property type="term" value="F:oxidoreductase activity, acting on paired donors, with incorporation or reduction of molecular oxygen, NAD(P)H as one donor, and incorporation of one atom of oxygen"/>
    <property type="evidence" value="ECO:0007669"/>
    <property type="project" value="UniProtKB-ARBA"/>
</dbReference>
<dbReference type="GO" id="GO:0071949">
    <property type="term" value="F:FAD binding"/>
    <property type="evidence" value="ECO:0007669"/>
    <property type="project" value="InterPro"/>
</dbReference>
<dbReference type="PRINTS" id="PR00420">
    <property type="entry name" value="RNGMNOXGNASE"/>
</dbReference>
<evidence type="ECO:0000256" key="1">
    <source>
        <dbReference type="ARBA" id="ARBA00001974"/>
    </source>
</evidence>
<proteinExistence type="predicted"/>
<keyword evidence="2" id="KW-0285">Flavoprotein</keyword>
<keyword evidence="3" id="KW-0274">FAD</keyword>
<dbReference type="Pfam" id="PF01494">
    <property type="entry name" value="FAD_binding_3"/>
    <property type="match status" value="1"/>
</dbReference>
<dbReference type="PANTHER" id="PTHR43004:SF19">
    <property type="entry name" value="BINDING MONOOXYGENASE, PUTATIVE (JCVI)-RELATED"/>
    <property type="match status" value="1"/>
</dbReference>
<dbReference type="InterPro" id="IPR050641">
    <property type="entry name" value="RIFMO-like"/>
</dbReference>
<protein>
    <submittedName>
        <fullName evidence="5">3-(3-hydroxy-phenyl)propionate/3-hydroxycinnamic acid hydroxylase</fullName>
    </submittedName>
</protein>
<dbReference type="SUPFAM" id="SSF51905">
    <property type="entry name" value="FAD/NAD(P)-binding domain"/>
    <property type="match status" value="1"/>
</dbReference>
<dbReference type="InterPro" id="IPR036188">
    <property type="entry name" value="FAD/NAD-bd_sf"/>
</dbReference>
<dbReference type="Pfam" id="PF21274">
    <property type="entry name" value="Rng_hyd_C"/>
    <property type="match status" value="1"/>
</dbReference>
<dbReference type="PANTHER" id="PTHR43004">
    <property type="entry name" value="TRK SYSTEM POTASSIUM UPTAKE PROTEIN"/>
    <property type="match status" value="1"/>
</dbReference>
<name>A0A653ETG8_9MYCO</name>
<dbReference type="AlphaFoldDB" id="A0A653ETG8"/>
<dbReference type="Gene3D" id="3.40.30.120">
    <property type="match status" value="1"/>
</dbReference>
<gene>
    <name evidence="5" type="primary">mhpA_1</name>
    <name evidence="5" type="ORF">BIN_B_03283</name>
</gene>
<organism evidence="5">
    <name type="scientific">Mycobacterium riyadhense</name>
    <dbReference type="NCBI Taxonomy" id="486698"/>
    <lineage>
        <taxon>Bacteria</taxon>
        <taxon>Bacillati</taxon>
        <taxon>Actinomycetota</taxon>
        <taxon>Actinomycetes</taxon>
        <taxon>Mycobacteriales</taxon>
        <taxon>Mycobacteriaceae</taxon>
        <taxon>Mycobacterium</taxon>
    </lineage>
</organism>
<dbReference type="InterPro" id="IPR002938">
    <property type="entry name" value="FAD-bd"/>
</dbReference>
<feature type="domain" description="FAD-binding" evidence="4">
    <location>
        <begin position="4"/>
        <end position="352"/>
    </location>
</feature>